<dbReference type="InterPro" id="IPR013830">
    <property type="entry name" value="SGNH_hydro"/>
</dbReference>
<dbReference type="SUPFAM" id="SSF52266">
    <property type="entry name" value="SGNH hydrolase"/>
    <property type="match status" value="1"/>
</dbReference>
<organism evidence="2 3">
    <name type="scientific">Thalassoglobus polymorphus</name>
    <dbReference type="NCBI Taxonomy" id="2527994"/>
    <lineage>
        <taxon>Bacteria</taxon>
        <taxon>Pseudomonadati</taxon>
        <taxon>Planctomycetota</taxon>
        <taxon>Planctomycetia</taxon>
        <taxon>Planctomycetales</taxon>
        <taxon>Planctomycetaceae</taxon>
        <taxon>Thalassoglobus</taxon>
    </lineage>
</organism>
<feature type="domain" description="SGNH hydrolase-type esterase" evidence="1">
    <location>
        <begin position="130"/>
        <end position="359"/>
    </location>
</feature>
<dbReference type="GO" id="GO:0016788">
    <property type="term" value="F:hydrolase activity, acting on ester bonds"/>
    <property type="evidence" value="ECO:0007669"/>
    <property type="project" value="UniProtKB-ARBA"/>
</dbReference>
<dbReference type="AlphaFoldDB" id="A0A517QPF0"/>
<gene>
    <name evidence="2" type="ORF">Mal48_27620</name>
</gene>
<dbReference type="KEGG" id="tpol:Mal48_27620"/>
<proteinExistence type="predicted"/>
<dbReference type="InterPro" id="IPR051532">
    <property type="entry name" value="Ester_Hydrolysis_Enzymes"/>
</dbReference>
<dbReference type="CDD" id="cd00229">
    <property type="entry name" value="SGNH_hydrolase"/>
    <property type="match status" value="1"/>
</dbReference>
<dbReference type="Proteomes" id="UP000315724">
    <property type="component" value="Chromosome"/>
</dbReference>
<evidence type="ECO:0000313" key="2">
    <source>
        <dbReference type="EMBL" id="QDT33509.1"/>
    </source>
</evidence>
<protein>
    <recommendedName>
        <fullName evidence="1">SGNH hydrolase-type esterase domain-containing protein</fullName>
    </recommendedName>
</protein>
<dbReference type="EMBL" id="CP036267">
    <property type="protein sequence ID" value="QDT33509.1"/>
    <property type="molecule type" value="Genomic_DNA"/>
</dbReference>
<dbReference type="Pfam" id="PF13472">
    <property type="entry name" value="Lipase_GDSL_2"/>
    <property type="match status" value="1"/>
</dbReference>
<keyword evidence="3" id="KW-1185">Reference proteome</keyword>
<name>A0A517QPF0_9PLAN</name>
<sequence length="377" mass="42479">MTTTTLTLLTVLSFQQVATESRPKVNNDLQLTLPPVIYAVPGIETNFYFDNIILSKASEQYKFKVSCDVGESRAERWTLTPTDENVGKHPLKVDVLDEEGKVLASQASQVLVIPKDAGAKTKKKIRLLIIGDSLTHNTAYPNEIGRLLNEPGNPEWEMLGTHKPSSAAEGIAHEGYGGWTWARFVTHYEPNPDGTHRKKSSPFVFLNDDGQPALDVPRYFDEHFDGTRPDYIIIMLGINDCFSAPANDPKLMDERIDLVFGHAETLLTALRAAAPESEIGICLTTPPNSRQSAFEANYKERYPRWGWKKIQHRLVQREMEFVAQKNDPKMSLIPTQLNLDTVDGYPENNAVHPNTQGYQQVGKTIYSWLKWQLSRTP</sequence>
<evidence type="ECO:0000313" key="3">
    <source>
        <dbReference type="Proteomes" id="UP000315724"/>
    </source>
</evidence>
<dbReference type="Gene3D" id="3.40.50.1110">
    <property type="entry name" value="SGNH hydrolase"/>
    <property type="match status" value="1"/>
</dbReference>
<dbReference type="InterPro" id="IPR036514">
    <property type="entry name" value="SGNH_hydro_sf"/>
</dbReference>
<accession>A0A517QPF0</accession>
<dbReference type="PANTHER" id="PTHR30383">
    <property type="entry name" value="THIOESTERASE 1/PROTEASE 1/LYSOPHOSPHOLIPASE L1"/>
    <property type="match status" value="1"/>
</dbReference>
<evidence type="ECO:0000259" key="1">
    <source>
        <dbReference type="Pfam" id="PF13472"/>
    </source>
</evidence>
<reference evidence="2 3" key="1">
    <citation type="submission" date="2019-02" db="EMBL/GenBank/DDBJ databases">
        <title>Deep-cultivation of Planctomycetes and their phenomic and genomic characterization uncovers novel biology.</title>
        <authorList>
            <person name="Wiegand S."/>
            <person name="Jogler M."/>
            <person name="Boedeker C."/>
            <person name="Pinto D."/>
            <person name="Vollmers J."/>
            <person name="Rivas-Marin E."/>
            <person name="Kohn T."/>
            <person name="Peeters S.H."/>
            <person name="Heuer A."/>
            <person name="Rast P."/>
            <person name="Oberbeckmann S."/>
            <person name="Bunk B."/>
            <person name="Jeske O."/>
            <person name="Meyerdierks A."/>
            <person name="Storesund J.E."/>
            <person name="Kallscheuer N."/>
            <person name="Luecker S."/>
            <person name="Lage O.M."/>
            <person name="Pohl T."/>
            <person name="Merkel B.J."/>
            <person name="Hornburger P."/>
            <person name="Mueller R.-W."/>
            <person name="Bruemmer F."/>
            <person name="Labrenz M."/>
            <person name="Spormann A.M."/>
            <person name="Op den Camp H."/>
            <person name="Overmann J."/>
            <person name="Amann R."/>
            <person name="Jetten M.S.M."/>
            <person name="Mascher T."/>
            <person name="Medema M.H."/>
            <person name="Devos D.P."/>
            <person name="Kaster A.-K."/>
            <person name="Ovreas L."/>
            <person name="Rohde M."/>
            <person name="Galperin M.Y."/>
            <person name="Jogler C."/>
        </authorList>
    </citation>
    <scope>NUCLEOTIDE SEQUENCE [LARGE SCALE GENOMIC DNA]</scope>
    <source>
        <strain evidence="2 3">Mal48</strain>
    </source>
</reference>
<dbReference type="PANTHER" id="PTHR30383:SF29">
    <property type="entry name" value="SGNH HYDROLASE-TYPE ESTERASE DOMAIN-CONTAINING PROTEIN"/>
    <property type="match status" value="1"/>
</dbReference>